<sequence length="66" mass="7267">MSAASTADRSYGAVSPSLEIIFNRYYAPTFSRREGLCFSALLAGSTGAFIREGYQLLHILALRQHL</sequence>
<name>A0A9P4XHU8_9HYPO</name>
<keyword evidence="2" id="KW-1185">Reference proteome</keyword>
<dbReference type="Proteomes" id="UP000801864">
    <property type="component" value="Unassembled WGS sequence"/>
</dbReference>
<reference evidence="1 2" key="1">
    <citation type="submission" date="2018-06" db="EMBL/GenBank/DDBJ databases">
        <title>Genome analysis of cellulolytic fungus Trichoderma lentiforme CFAM-422.</title>
        <authorList>
            <person name="Steindorff A.S."/>
            <person name="Formighieri E.F."/>
            <person name="Midorikawa G.E.O."/>
            <person name="Tamietti M.S."/>
            <person name="Ramos E.Z."/>
            <person name="Silva A.S."/>
            <person name="Bon E.P.S."/>
            <person name="Mendes T.D."/>
            <person name="Damaso M.C.T."/>
            <person name="Favaro L.C.L."/>
        </authorList>
    </citation>
    <scope>NUCLEOTIDE SEQUENCE [LARGE SCALE GENOMIC DNA]</scope>
    <source>
        <strain evidence="1 2">CFAM-422</strain>
    </source>
</reference>
<proteinExistence type="predicted"/>
<comment type="caution">
    <text evidence="1">The sequence shown here is derived from an EMBL/GenBank/DDBJ whole genome shotgun (WGS) entry which is preliminary data.</text>
</comment>
<gene>
    <name evidence="1" type="ORF">CFAM422_003539</name>
</gene>
<organism evidence="1 2">
    <name type="scientific">Trichoderma lentiforme</name>
    <dbReference type="NCBI Taxonomy" id="1567552"/>
    <lineage>
        <taxon>Eukaryota</taxon>
        <taxon>Fungi</taxon>
        <taxon>Dikarya</taxon>
        <taxon>Ascomycota</taxon>
        <taxon>Pezizomycotina</taxon>
        <taxon>Sordariomycetes</taxon>
        <taxon>Hypocreomycetidae</taxon>
        <taxon>Hypocreales</taxon>
        <taxon>Hypocreaceae</taxon>
        <taxon>Trichoderma</taxon>
    </lineage>
</organism>
<protein>
    <submittedName>
        <fullName evidence="1">Uncharacterized protein</fullName>
    </submittedName>
</protein>
<evidence type="ECO:0000313" key="2">
    <source>
        <dbReference type="Proteomes" id="UP000801864"/>
    </source>
</evidence>
<evidence type="ECO:0000313" key="1">
    <source>
        <dbReference type="EMBL" id="KAF3074256.1"/>
    </source>
</evidence>
<dbReference type="EMBL" id="QLNT01000005">
    <property type="protein sequence ID" value="KAF3074256.1"/>
    <property type="molecule type" value="Genomic_DNA"/>
</dbReference>
<dbReference type="AlphaFoldDB" id="A0A9P4XHU8"/>
<accession>A0A9P4XHU8</accession>